<dbReference type="Pfam" id="PF06514">
    <property type="entry name" value="PsbU"/>
    <property type="match status" value="1"/>
</dbReference>
<keyword evidence="6" id="KW-0604">Photosystem II</keyword>
<proteinExistence type="inferred from homology"/>
<organism evidence="7 8">
    <name type="scientific">Gloeomargarita lithophora Alchichica-D10</name>
    <dbReference type="NCBI Taxonomy" id="1188229"/>
    <lineage>
        <taxon>Bacteria</taxon>
        <taxon>Bacillati</taxon>
        <taxon>Cyanobacteriota</taxon>
        <taxon>Cyanophyceae</taxon>
        <taxon>Gloeomargaritales</taxon>
        <taxon>Gloeomargaritaceae</taxon>
        <taxon>Gloeomargarita</taxon>
    </lineage>
</organism>
<reference evidence="7 8" key="1">
    <citation type="submission" date="2016-10" db="EMBL/GenBank/DDBJ databases">
        <title>Description of Gloeomargarita lithophora gen. nov., sp. nov., a thylakoid-bearing basal-branching cyanobacterium with intracellular carbonates, and proposal for Gloeomargaritales ord. nov.</title>
        <authorList>
            <person name="Moreira D."/>
            <person name="Tavera R."/>
            <person name="Benzerara K."/>
            <person name="Skouri-Panet F."/>
            <person name="Couradeau E."/>
            <person name="Gerard E."/>
            <person name="Loussert C."/>
            <person name="Novelo E."/>
            <person name="Zivanovic Y."/>
            <person name="Lopez-Garcia P."/>
        </authorList>
    </citation>
    <scope>NUCLEOTIDE SEQUENCE [LARGE SCALE GENOMIC DNA]</scope>
    <source>
        <strain evidence="7 8">D10</strain>
    </source>
</reference>
<protein>
    <submittedName>
        <fullName evidence="7">Photosystem II complex extrinsic protein U</fullName>
    </submittedName>
</protein>
<evidence type="ECO:0000313" key="8">
    <source>
        <dbReference type="Proteomes" id="UP000180235"/>
    </source>
</evidence>
<keyword evidence="5" id="KW-0472">Membrane</keyword>
<evidence type="ECO:0000256" key="5">
    <source>
        <dbReference type="ARBA" id="ARBA00023136"/>
    </source>
</evidence>
<dbReference type="OrthoDB" id="463369at2"/>
<dbReference type="EMBL" id="CP017675">
    <property type="protein sequence ID" value="APB32970.1"/>
    <property type="molecule type" value="Genomic_DNA"/>
</dbReference>
<evidence type="ECO:0000256" key="6">
    <source>
        <dbReference type="ARBA" id="ARBA00023276"/>
    </source>
</evidence>
<dbReference type="RefSeq" id="WP_071453634.1">
    <property type="nucleotide sequence ID" value="NZ_CP017675.1"/>
</dbReference>
<dbReference type="Gene3D" id="1.10.150.320">
    <property type="entry name" value="Photosystem II 12 kDa extrinsic protein"/>
    <property type="match status" value="1"/>
</dbReference>
<dbReference type="Proteomes" id="UP000180235">
    <property type="component" value="Chromosome"/>
</dbReference>
<dbReference type="SUPFAM" id="SSF81585">
    <property type="entry name" value="PsbU/PolX domain-like"/>
    <property type="match status" value="1"/>
</dbReference>
<dbReference type="STRING" id="1188229.GlitD10_0656"/>
<keyword evidence="6" id="KW-0602">Photosynthesis</keyword>
<keyword evidence="4" id="KW-0793">Thylakoid</keyword>
<evidence type="ECO:0000313" key="7">
    <source>
        <dbReference type="EMBL" id="APB32970.1"/>
    </source>
</evidence>
<dbReference type="AlphaFoldDB" id="A0A1J0AAL3"/>
<comment type="similarity">
    <text evidence="2">Belongs to the PsbU family.</text>
</comment>
<name>A0A1J0AAL3_9CYAN</name>
<evidence type="ECO:0000256" key="1">
    <source>
        <dbReference type="ARBA" id="ARBA00004170"/>
    </source>
</evidence>
<dbReference type="NCBIfam" id="NF002708">
    <property type="entry name" value="PRK02515.1"/>
    <property type="match status" value="1"/>
</dbReference>
<sequence>MKGLWQGLCWLGVAVVLWLGLSQPVWATAKVERSGLNQVDAKLASPFGKQIDLNNTNVSAFSKYRGMYPTIAKVVVANAPYEQVEDVLKISGLTPQQKEILQSHLGDFTLTEPEASLVLDRINNGIYR</sequence>
<dbReference type="KEGG" id="glt:GlitD10_0656"/>
<evidence type="ECO:0000256" key="4">
    <source>
        <dbReference type="ARBA" id="ARBA00023078"/>
    </source>
</evidence>
<evidence type="ECO:0000256" key="2">
    <source>
        <dbReference type="ARBA" id="ARBA00010827"/>
    </source>
</evidence>
<keyword evidence="8" id="KW-1185">Reference proteome</keyword>
<comment type="subcellular location">
    <subcellularLocation>
        <location evidence="1">Membrane</location>
        <topology evidence="1">Peripheral membrane protein</topology>
    </subcellularLocation>
</comment>
<gene>
    <name evidence="7" type="primary">psbU</name>
    <name evidence="7" type="ORF">GlitD10_0656</name>
</gene>
<keyword evidence="3" id="KW-0813">Transport</keyword>
<keyword evidence="3" id="KW-0249">Electron transport</keyword>
<evidence type="ECO:0000256" key="3">
    <source>
        <dbReference type="ARBA" id="ARBA00022982"/>
    </source>
</evidence>
<dbReference type="GO" id="GO:0019898">
    <property type="term" value="C:extrinsic component of membrane"/>
    <property type="evidence" value="ECO:0007669"/>
    <property type="project" value="InterPro"/>
</dbReference>
<accession>A0A1J0AAL3</accession>
<dbReference type="GO" id="GO:0015979">
    <property type="term" value="P:photosynthesis"/>
    <property type="evidence" value="ECO:0007669"/>
    <property type="project" value="InterPro"/>
</dbReference>
<dbReference type="GO" id="GO:0009654">
    <property type="term" value="C:photosystem II oxygen evolving complex"/>
    <property type="evidence" value="ECO:0007669"/>
    <property type="project" value="InterPro"/>
</dbReference>
<dbReference type="GO" id="GO:0042549">
    <property type="term" value="P:photosystem II stabilization"/>
    <property type="evidence" value="ECO:0007669"/>
    <property type="project" value="InterPro"/>
</dbReference>
<dbReference type="InterPro" id="IPR010527">
    <property type="entry name" value="PSII_PsbU"/>
</dbReference>